<dbReference type="InterPro" id="IPR035979">
    <property type="entry name" value="RBD_domain_sf"/>
</dbReference>
<dbReference type="SMART" id="SM00360">
    <property type="entry name" value="RRM"/>
    <property type="match status" value="3"/>
</dbReference>
<evidence type="ECO:0000256" key="2">
    <source>
        <dbReference type="ARBA" id="ARBA00022884"/>
    </source>
</evidence>
<reference evidence="8 9" key="1">
    <citation type="journal article" date="2020" name="Nat. Food">
        <title>A phased Vanilla planifolia genome enables genetic improvement of flavour and production.</title>
        <authorList>
            <person name="Hasing T."/>
            <person name="Tang H."/>
            <person name="Brym M."/>
            <person name="Khazi F."/>
            <person name="Huang T."/>
            <person name="Chambers A.H."/>
        </authorList>
    </citation>
    <scope>NUCLEOTIDE SEQUENCE [LARGE SCALE GENOMIC DNA]</scope>
    <source>
        <tissue evidence="6">Leaf</tissue>
    </source>
</reference>
<dbReference type="InterPro" id="IPR012677">
    <property type="entry name" value="Nucleotide-bd_a/b_plait_sf"/>
</dbReference>
<dbReference type="GO" id="GO:0003723">
    <property type="term" value="F:RNA binding"/>
    <property type="evidence" value="ECO:0007669"/>
    <property type="project" value="UniProtKB-UniRule"/>
</dbReference>
<dbReference type="InterPro" id="IPR012921">
    <property type="entry name" value="SPOC_C"/>
</dbReference>
<proteinExistence type="predicted"/>
<organism evidence="6 8">
    <name type="scientific">Vanilla planifolia</name>
    <name type="common">Vanilla</name>
    <dbReference type="NCBI Taxonomy" id="51239"/>
    <lineage>
        <taxon>Eukaryota</taxon>
        <taxon>Viridiplantae</taxon>
        <taxon>Streptophyta</taxon>
        <taxon>Embryophyta</taxon>
        <taxon>Tracheophyta</taxon>
        <taxon>Spermatophyta</taxon>
        <taxon>Magnoliopsida</taxon>
        <taxon>Liliopsida</taxon>
        <taxon>Asparagales</taxon>
        <taxon>Orchidaceae</taxon>
        <taxon>Vanilloideae</taxon>
        <taxon>Vanilleae</taxon>
        <taxon>Vanilla</taxon>
    </lineage>
</organism>
<feature type="domain" description="RRM" evidence="5">
    <location>
        <begin position="32"/>
        <end position="104"/>
    </location>
</feature>
<sequence>MHLMDKALSGSLDLRKRVDSKEPEEKDDGPWLNLWVGNISPETVDEDLIAVFGKYGAIDCITSCSPRSHAFVYFRTAENAKAARDALQGTVLRGKAIRVEFARPARPGRTLWVGGISQSVTKDQLEDEFMKFGKIEEYQFLRHRGSAFISFFKVRDAVVAQKSMNWKKLGGVEIRVDFQKFPDTRKNEQGWQGEFDYTGSRNLLRADPLFSTDQMQCIQGSPLQGLNKQLAYGGTRNDQPSNVLWVVYPLDLQIDEELLHNSMILFGEIERIKSFPSRKYCFVEFRSVDEARRAKEGLQGRLFGDSRIQILFYNNEEGLGIETPLLTGQGTFFNESNIGPVEVFGTGHALAPKGLPGRLAPNSIPRNNMLMVPFTQAVDHPQHIEPNFQDISGGFPSFPEGISNSSMTANWKRLSPSTPGVISSGPVIRPPFRASPVGRDELGVRESKRSRLDGAFPHNSEVRFQEVVDDDLLELPGLPHQGKIIPFHNRPAPDIRDHGPSRASPGADYCWRGIIAKGGTPVCHARCLPIGHGIEAPFPEIVNCSARTGLDMLTTHYAEAIGFDMVYFLPDSEDDFASYTEFLRYLGQRDRAGVSKFDDGTTMFLVPPSDFLKKVLKFSGPDRLYGVVLKFPQQTATRQPVQAAVALADPIDPLQGHPLQKNYDLTGQNNEKSLVLGYGSSLLERTSTHAMVGQPRLVPSEEPYAVPSITQDHPKSHGNTSKVEVTLTPELIASLASLIPKSNISAALSTQISSSSSVMPVSFSGPHTNDTSMLVQGWGQEARTSFSGTSVEQMYNPMHNLTPPGNHYTNQPPLHHPFPTHTNIPNVLDSSYQPSYVDRQIQEASLSRQQVPGTMGTTENTLLSQFGQFHALQSSQTSDMASMYNLPMHQQAIPAMSATGHRGNLLQTQAGIPLPNDRANADLPNQMLPVQLAVTGTGQGTSEGDADKDQRYQSTLQFAANLLLQIQQQQQAKTQASLGSGNLQ</sequence>
<evidence type="ECO:0000256" key="3">
    <source>
        <dbReference type="ARBA" id="ARBA00023242"/>
    </source>
</evidence>
<keyword evidence="8" id="KW-1185">Reference proteome</keyword>
<comment type="subcellular location">
    <subcellularLocation>
        <location evidence="1">Nucleus</location>
    </subcellularLocation>
</comment>
<dbReference type="Gene3D" id="3.30.70.330">
    <property type="match status" value="3"/>
</dbReference>
<dbReference type="SUPFAM" id="SSF54928">
    <property type="entry name" value="RNA-binding domain, RBD"/>
    <property type="match status" value="2"/>
</dbReference>
<keyword evidence="2 4" id="KW-0694">RNA-binding</keyword>
<dbReference type="CDD" id="cd21546">
    <property type="entry name" value="SPOC_FPA-like"/>
    <property type="match status" value="1"/>
</dbReference>
<dbReference type="PANTHER" id="PTHR23189">
    <property type="entry name" value="RNA RECOGNITION MOTIF-CONTAINING"/>
    <property type="match status" value="1"/>
</dbReference>
<evidence type="ECO:0000313" key="8">
    <source>
        <dbReference type="Proteomes" id="UP000636800"/>
    </source>
</evidence>
<dbReference type="Proteomes" id="UP000639772">
    <property type="component" value="Unassembled WGS sequence"/>
</dbReference>
<evidence type="ECO:0000256" key="1">
    <source>
        <dbReference type="ARBA" id="ARBA00004123"/>
    </source>
</evidence>
<feature type="domain" description="RRM" evidence="5">
    <location>
        <begin position="245"/>
        <end position="315"/>
    </location>
</feature>
<dbReference type="CDD" id="cd00590">
    <property type="entry name" value="RRM_SF"/>
    <property type="match status" value="3"/>
</dbReference>
<dbReference type="OrthoDB" id="439808at2759"/>
<dbReference type="Pfam" id="PF00076">
    <property type="entry name" value="RRM_1"/>
    <property type="match status" value="3"/>
</dbReference>
<name>A0A835RPU8_VANPL</name>
<dbReference type="GO" id="GO:0005634">
    <property type="term" value="C:nucleus"/>
    <property type="evidence" value="ECO:0007669"/>
    <property type="project" value="UniProtKB-SubCell"/>
</dbReference>
<dbReference type="AlphaFoldDB" id="A0A835RPU8"/>
<dbReference type="InterPro" id="IPR000504">
    <property type="entry name" value="RRM_dom"/>
</dbReference>
<dbReference type="EMBL" id="JADCNL010000002">
    <property type="protein sequence ID" value="KAG0492195.1"/>
    <property type="molecule type" value="Genomic_DNA"/>
</dbReference>
<evidence type="ECO:0000313" key="7">
    <source>
        <dbReference type="EMBL" id="KAG0494306.1"/>
    </source>
</evidence>
<keyword evidence="3" id="KW-0539">Nucleus</keyword>
<dbReference type="EMBL" id="JADCNM010000002">
    <property type="protein sequence ID" value="KAG0494306.1"/>
    <property type="molecule type" value="Genomic_DNA"/>
</dbReference>
<evidence type="ECO:0000259" key="5">
    <source>
        <dbReference type="PROSITE" id="PS50102"/>
    </source>
</evidence>
<accession>A0A835RPU8</accession>
<comment type="caution">
    <text evidence="6">The sequence shown here is derived from an EMBL/GenBank/DDBJ whole genome shotgun (WGS) entry which is preliminary data.</text>
</comment>
<gene>
    <name evidence="7" type="ORF">HPP92_005300</name>
    <name evidence="6" type="ORF">HPP92_005593</name>
</gene>
<feature type="domain" description="RRM" evidence="5">
    <location>
        <begin position="109"/>
        <end position="181"/>
    </location>
</feature>
<evidence type="ECO:0000313" key="9">
    <source>
        <dbReference type="Proteomes" id="UP000639772"/>
    </source>
</evidence>
<protein>
    <recommendedName>
        <fullName evidence="5">RRM domain-containing protein</fullName>
    </recommendedName>
</protein>
<evidence type="ECO:0000256" key="4">
    <source>
        <dbReference type="PROSITE-ProRule" id="PRU00176"/>
    </source>
</evidence>
<evidence type="ECO:0000313" key="6">
    <source>
        <dbReference type="EMBL" id="KAG0492195.1"/>
    </source>
</evidence>
<dbReference type="Proteomes" id="UP000636800">
    <property type="component" value="Chromosome 2"/>
</dbReference>
<dbReference type="PROSITE" id="PS50102">
    <property type="entry name" value="RRM"/>
    <property type="match status" value="3"/>
</dbReference>
<dbReference type="Pfam" id="PF07744">
    <property type="entry name" value="SPOC"/>
    <property type="match status" value="1"/>
</dbReference>